<dbReference type="PANTHER" id="PTHR22930:SF293">
    <property type="entry name" value="PROTEIN ALP1-LIKE"/>
    <property type="match status" value="1"/>
</dbReference>
<dbReference type="AlphaFoldDB" id="A0AAV6X2U8"/>
<comment type="caution">
    <text evidence="1">The sequence shown here is derived from an EMBL/GenBank/DDBJ whole genome shotgun (WGS) entry which is preliminary data.</text>
</comment>
<dbReference type="Proteomes" id="UP000826271">
    <property type="component" value="Unassembled WGS sequence"/>
</dbReference>
<dbReference type="EMBL" id="WHWC01000010">
    <property type="protein sequence ID" value="KAG8374761.1"/>
    <property type="molecule type" value="Genomic_DNA"/>
</dbReference>
<dbReference type="PANTHER" id="PTHR22930">
    <property type="match status" value="1"/>
</dbReference>
<evidence type="ECO:0008006" key="3">
    <source>
        <dbReference type="Google" id="ProtNLM"/>
    </source>
</evidence>
<evidence type="ECO:0000313" key="1">
    <source>
        <dbReference type="EMBL" id="KAG8374761.1"/>
    </source>
</evidence>
<reference evidence="1" key="1">
    <citation type="submission" date="2019-10" db="EMBL/GenBank/DDBJ databases">
        <authorList>
            <person name="Zhang R."/>
            <person name="Pan Y."/>
            <person name="Wang J."/>
            <person name="Ma R."/>
            <person name="Yu S."/>
        </authorList>
    </citation>
    <scope>NUCLEOTIDE SEQUENCE</scope>
    <source>
        <strain evidence="1">LA-IB0</strain>
        <tissue evidence="1">Leaf</tissue>
    </source>
</reference>
<dbReference type="InterPro" id="IPR045249">
    <property type="entry name" value="HARBI1-like"/>
</dbReference>
<sequence length="182" mass="21062">MDVSTEHQAIFVLLQEIVSEFNFILLAFYREYQDRKRCHCSTQVPNRLTYSLKSKIPKQIEYMHDLISYNDETCIFGHLCFRLENVGGLSPTKNVLVSEQVAIFLSVLAHHTKNYRKALLQKGFLGALDGTYIPLRVAQKNKTRYRNRKGDVSTNVLAVCDINMNYTYLLCGWEGLRLTVVY</sequence>
<gene>
    <name evidence="1" type="ORF">BUALT_Bualt10G0029400</name>
</gene>
<accession>A0AAV6X2U8</accession>
<evidence type="ECO:0000313" key="2">
    <source>
        <dbReference type="Proteomes" id="UP000826271"/>
    </source>
</evidence>
<keyword evidence="2" id="KW-1185">Reference proteome</keyword>
<name>A0AAV6X2U8_9LAMI</name>
<protein>
    <recommendedName>
        <fullName evidence="3">Transposase</fullName>
    </recommendedName>
</protein>
<organism evidence="1 2">
    <name type="scientific">Buddleja alternifolia</name>
    <dbReference type="NCBI Taxonomy" id="168488"/>
    <lineage>
        <taxon>Eukaryota</taxon>
        <taxon>Viridiplantae</taxon>
        <taxon>Streptophyta</taxon>
        <taxon>Embryophyta</taxon>
        <taxon>Tracheophyta</taxon>
        <taxon>Spermatophyta</taxon>
        <taxon>Magnoliopsida</taxon>
        <taxon>eudicotyledons</taxon>
        <taxon>Gunneridae</taxon>
        <taxon>Pentapetalae</taxon>
        <taxon>asterids</taxon>
        <taxon>lamiids</taxon>
        <taxon>Lamiales</taxon>
        <taxon>Scrophulariaceae</taxon>
        <taxon>Buddlejeae</taxon>
        <taxon>Buddleja</taxon>
    </lineage>
</organism>
<proteinExistence type="predicted"/>